<organism evidence="9 10">
    <name type="scientific">Salibacterium halotolerans</name>
    <dbReference type="NCBI Taxonomy" id="1884432"/>
    <lineage>
        <taxon>Bacteria</taxon>
        <taxon>Bacillati</taxon>
        <taxon>Bacillota</taxon>
        <taxon>Bacilli</taxon>
        <taxon>Bacillales</taxon>
        <taxon>Bacillaceae</taxon>
    </lineage>
</organism>
<reference evidence="10" key="1">
    <citation type="submission" date="2016-10" db="EMBL/GenBank/DDBJ databases">
        <authorList>
            <person name="Varghese N."/>
            <person name="Submissions S."/>
        </authorList>
    </citation>
    <scope>NUCLEOTIDE SEQUENCE [LARGE SCALE GENOMIC DNA]</scope>
    <source>
        <strain evidence="10">S7</strain>
    </source>
</reference>
<dbReference type="STRING" id="1884432.SAMN05518683_10215"/>
<dbReference type="PROSITE" id="PS51352">
    <property type="entry name" value="THIOREDOXIN_2"/>
    <property type="match status" value="1"/>
</dbReference>
<sequence>MTASQLVGKTAPLFRAKALFPDQSEGMLQLSSWQSKGKYIILFFYPMDFSIVCPTEITALHDRIEDFEDLDTEILGISTDSIYVHEAWTNTAREDNGIGNIAFPLISDSNHRISRDYGVLQESEGTAARAMFIISPEGTVMYSLVHHDNIGRDVEETLRVLEALQTGKPCPADWKPGTRTIE</sequence>
<keyword evidence="6" id="KW-0676">Redox-active center</keyword>
<dbReference type="CDD" id="cd03015">
    <property type="entry name" value="PRX_Typ2cys"/>
    <property type="match status" value="1"/>
</dbReference>
<dbReference type="EMBL" id="FOXD01000002">
    <property type="protein sequence ID" value="SFP02002.1"/>
    <property type="molecule type" value="Genomic_DNA"/>
</dbReference>
<dbReference type="RefSeq" id="WP_093334880.1">
    <property type="nucleotide sequence ID" value="NZ_FOXD01000002.1"/>
</dbReference>
<evidence type="ECO:0000313" key="10">
    <source>
        <dbReference type="Proteomes" id="UP000198892"/>
    </source>
</evidence>
<dbReference type="InterPro" id="IPR024706">
    <property type="entry name" value="Peroxiredoxin_AhpC-typ"/>
</dbReference>
<accession>A0A1I5LXN9</accession>
<dbReference type="GO" id="GO:0033554">
    <property type="term" value="P:cellular response to stress"/>
    <property type="evidence" value="ECO:0007669"/>
    <property type="project" value="TreeGrafter"/>
</dbReference>
<keyword evidence="2" id="KW-0575">Peroxidase</keyword>
<name>A0A1I5LXN9_9BACI</name>
<evidence type="ECO:0000256" key="4">
    <source>
        <dbReference type="ARBA" id="ARBA00023002"/>
    </source>
</evidence>
<evidence type="ECO:0000256" key="1">
    <source>
        <dbReference type="ARBA" id="ARBA00009796"/>
    </source>
</evidence>
<dbReference type="AlphaFoldDB" id="A0A1I5LXN9"/>
<dbReference type="InterPro" id="IPR000866">
    <property type="entry name" value="AhpC/TSA"/>
</dbReference>
<dbReference type="GO" id="GO:0005829">
    <property type="term" value="C:cytosol"/>
    <property type="evidence" value="ECO:0007669"/>
    <property type="project" value="TreeGrafter"/>
</dbReference>
<dbReference type="GO" id="GO:0008379">
    <property type="term" value="F:thioredoxin peroxidase activity"/>
    <property type="evidence" value="ECO:0007669"/>
    <property type="project" value="TreeGrafter"/>
</dbReference>
<feature type="active site" description="Cysteine sulfenic acid (-SOH) intermediate; for peroxidase activity" evidence="7">
    <location>
        <position position="53"/>
    </location>
</feature>
<dbReference type="Pfam" id="PF00578">
    <property type="entry name" value="AhpC-TSA"/>
    <property type="match status" value="1"/>
</dbReference>
<keyword evidence="3" id="KW-0049">Antioxidant</keyword>
<keyword evidence="4" id="KW-0560">Oxidoreductase</keyword>
<evidence type="ECO:0000256" key="3">
    <source>
        <dbReference type="ARBA" id="ARBA00022862"/>
    </source>
</evidence>
<evidence type="ECO:0000313" key="9">
    <source>
        <dbReference type="EMBL" id="SFP02002.1"/>
    </source>
</evidence>
<evidence type="ECO:0000259" key="8">
    <source>
        <dbReference type="PROSITE" id="PS51352"/>
    </source>
</evidence>
<dbReference type="PIRSF" id="PIRSF000239">
    <property type="entry name" value="AHPC"/>
    <property type="match status" value="1"/>
</dbReference>
<proteinExistence type="inferred from homology"/>
<feature type="domain" description="Thioredoxin" evidence="8">
    <location>
        <begin position="5"/>
        <end position="166"/>
    </location>
</feature>
<evidence type="ECO:0000256" key="5">
    <source>
        <dbReference type="ARBA" id="ARBA00023157"/>
    </source>
</evidence>
<dbReference type="SUPFAM" id="SSF52833">
    <property type="entry name" value="Thioredoxin-like"/>
    <property type="match status" value="1"/>
</dbReference>
<keyword evidence="10" id="KW-1185">Reference proteome</keyword>
<dbReference type="Proteomes" id="UP000198892">
    <property type="component" value="Unassembled WGS sequence"/>
</dbReference>
<evidence type="ECO:0000256" key="7">
    <source>
        <dbReference type="PIRSR" id="PIRSR000239-1"/>
    </source>
</evidence>
<gene>
    <name evidence="9" type="ORF">SAMN05518683_10215</name>
</gene>
<dbReference type="InterPro" id="IPR050217">
    <property type="entry name" value="Peroxiredoxin"/>
</dbReference>
<protein>
    <submittedName>
        <fullName evidence="9">Alkyl hydroperoxide reductase subunit AhpC (Peroxiredoxin)</fullName>
    </submittedName>
</protein>
<dbReference type="PANTHER" id="PTHR10681:SF121">
    <property type="entry name" value="ALKYL HYDROPEROXIDE REDUCTASE C"/>
    <property type="match status" value="1"/>
</dbReference>
<dbReference type="PANTHER" id="PTHR10681">
    <property type="entry name" value="THIOREDOXIN PEROXIDASE"/>
    <property type="match status" value="1"/>
</dbReference>
<dbReference type="GO" id="GO:0042744">
    <property type="term" value="P:hydrogen peroxide catabolic process"/>
    <property type="evidence" value="ECO:0007669"/>
    <property type="project" value="TreeGrafter"/>
</dbReference>
<dbReference type="Gene3D" id="3.40.30.10">
    <property type="entry name" value="Glutaredoxin"/>
    <property type="match status" value="1"/>
</dbReference>
<dbReference type="InterPro" id="IPR036249">
    <property type="entry name" value="Thioredoxin-like_sf"/>
</dbReference>
<evidence type="ECO:0000256" key="6">
    <source>
        <dbReference type="ARBA" id="ARBA00023284"/>
    </source>
</evidence>
<dbReference type="GO" id="GO:0045454">
    <property type="term" value="P:cell redox homeostasis"/>
    <property type="evidence" value="ECO:0007669"/>
    <property type="project" value="TreeGrafter"/>
</dbReference>
<comment type="similarity">
    <text evidence="1">Belongs to the peroxiredoxin family. AhpC/Prx1 subfamily.</text>
</comment>
<keyword evidence="5" id="KW-1015">Disulfide bond</keyword>
<dbReference type="OrthoDB" id="9812811at2"/>
<dbReference type="GO" id="GO:0006979">
    <property type="term" value="P:response to oxidative stress"/>
    <property type="evidence" value="ECO:0007669"/>
    <property type="project" value="TreeGrafter"/>
</dbReference>
<dbReference type="InterPro" id="IPR013766">
    <property type="entry name" value="Thioredoxin_domain"/>
</dbReference>
<evidence type="ECO:0000256" key="2">
    <source>
        <dbReference type="ARBA" id="ARBA00022559"/>
    </source>
</evidence>